<reference evidence="2 3" key="1">
    <citation type="submission" date="2015-01" db="EMBL/GenBank/DDBJ databases">
        <title>Genome sequence of the anaerobic bacterium Geobacter soli GSS01, a dissimilatory Fe(III) reducer from soil.</title>
        <authorList>
            <person name="Yang G."/>
            <person name="Zhou S."/>
        </authorList>
    </citation>
    <scope>NUCLEOTIDE SEQUENCE [LARGE SCALE GENOMIC DNA]</scope>
    <source>
        <strain evidence="2 3">GSS01</strain>
    </source>
</reference>
<dbReference type="RefSeq" id="WP_039647286.1">
    <property type="nucleotide sequence ID" value="NZ_JXBL01000001.1"/>
</dbReference>
<sequence length="204" mass="22686">MRYQASPQTRLLLKYIHTFSAMMWIGGAQAILILLYKDRLATNGDELFAVNDAIRSLDNWLIGPGVAGSVMSGALISLTTHWGFFRHRWVAVKWVVTLVATFFGIVFLGPWLQELSEIAGLNRLAAFDNLAYVQTYRLGVAFGVAQMVVLLFLVLISIFKPELAPCSPAARQLERRLAVLLRPVAAPFMGLQGQICHLLGLERD</sequence>
<evidence type="ECO:0000256" key="1">
    <source>
        <dbReference type="SAM" id="Phobius"/>
    </source>
</evidence>
<feature type="transmembrane region" description="Helical" evidence="1">
    <location>
        <begin position="138"/>
        <end position="159"/>
    </location>
</feature>
<dbReference type="EMBL" id="JXBL01000001">
    <property type="protein sequence ID" value="KIE43632.1"/>
    <property type="molecule type" value="Genomic_DNA"/>
</dbReference>
<gene>
    <name evidence="2" type="ORF">SE37_13835</name>
</gene>
<feature type="transmembrane region" description="Helical" evidence="1">
    <location>
        <begin position="179"/>
        <end position="200"/>
    </location>
</feature>
<feature type="transmembrane region" description="Helical" evidence="1">
    <location>
        <begin position="60"/>
        <end position="78"/>
    </location>
</feature>
<evidence type="ECO:0000313" key="2">
    <source>
        <dbReference type="EMBL" id="KIE43632.1"/>
    </source>
</evidence>
<feature type="transmembrane region" description="Helical" evidence="1">
    <location>
        <begin position="12"/>
        <end position="36"/>
    </location>
</feature>
<proteinExistence type="predicted"/>
<evidence type="ECO:0000313" key="3">
    <source>
        <dbReference type="Proteomes" id="UP000031433"/>
    </source>
</evidence>
<accession>A0A0C1QRT9</accession>
<keyword evidence="1" id="KW-0472">Membrane</keyword>
<keyword evidence="1" id="KW-1133">Transmembrane helix</keyword>
<keyword evidence="3" id="KW-1185">Reference proteome</keyword>
<keyword evidence="1" id="KW-0812">Transmembrane</keyword>
<dbReference type="Proteomes" id="UP000031433">
    <property type="component" value="Unassembled WGS sequence"/>
</dbReference>
<dbReference type="Pfam" id="PF10027">
    <property type="entry name" value="DUF2269"/>
    <property type="match status" value="1"/>
</dbReference>
<dbReference type="AlphaFoldDB" id="A0A0C1QRT9"/>
<dbReference type="InterPro" id="IPR018729">
    <property type="entry name" value="DUF2269_transmembrane"/>
</dbReference>
<evidence type="ECO:0008006" key="4">
    <source>
        <dbReference type="Google" id="ProtNLM"/>
    </source>
</evidence>
<organism evidence="2 3">
    <name type="scientific">Geobacter soli</name>
    <dbReference type="NCBI Taxonomy" id="1510391"/>
    <lineage>
        <taxon>Bacteria</taxon>
        <taxon>Pseudomonadati</taxon>
        <taxon>Thermodesulfobacteriota</taxon>
        <taxon>Desulfuromonadia</taxon>
        <taxon>Geobacterales</taxon>
        <taxon>Geobacteraceae</taxon>
        <taxon>Geobacter</taxon>
    </lineage>
</organism>
<comment type="caution">
    <text evidence="2">The sequence shown here is derived from an EMBL/GenBank/DDBJ whole genome shotgun (WGS) entry which is preliminary data.</text>
</comment>
<feature type="transmembrane region" description="Helical" evidence="1">
    <location>
        <begin position="90"/>
        <end position="112"/>
    </location>
</feature>
<name>A0A0C1QRT9_9BACT</name>
<protein>
    <recommendedName>
        <fullName evidence="4">DUF2269 domain-containing protein</fullName>
    </recommendedName>
</protein>